<keyword evidence="7 11" id="KW-0238">DNA-binding</keyword>
<evidence type="ECO:0000256" key="5">
    <source>
        <dbReference type="ARBA" id="ARBA00022806"/>
    </source>
</evidence>
<keyword evidence="6 11" id="KW-0067">ATP-binding</keyword>
<comment type="subunit">
    <text evidence="11">Homodimer.</text>
</comment>
<keyword evidence="4 11" id="KW-0378">Hydrolase</keyword>
<dbReference type="InterPro" id="IPR014016">
    <property type="entry name" value="UvrD-like_ATP-bd"/>
</dbReference>
<name>A0A5C8KPV3_9GAMM</name>
<evidence type="ECO:0000256" key="1">
    <source>
        <dbReference type="ARBA" id="ARBA00009922"/>
    </source>
</evidence>
<dbReference type="Gene3D" id="1.10.486.10">
    <property type="entry name" value="PCRA, domain 4"/>
    <property type="match status" value="1"/>
</dbReference>
<keyword evidence="3 11" id="KW-0547">Nucleotide-binding</keyword>
<dbReference type="PANTHER" id="PTHR11070">
    <property type="entry name" value="UVRD / RECB / PCRA DNA HELICASE FAMILY MEMBER"/>
    <property type="match status" value="1"/>
</dbReference>
<comment type="catalytic activity">
    <reaction evidence="9 11">
        <text>Couples ATP hydrolysis with the unwinding of duplex DNA by translocating in the 3'-5' direction.</text>
        <dbReference type="EC" id="5.6.2.4"/>
    </reaction>
</comment>
<keyword evidence="8 11" id="KW-0413">Isomerase</keyword>
<keyword evidence="16" id="KW-1185">Reference proteome</keyword>
<dbReference type="GO" id="GO:0016887">
    <property type="term" value="F:ATP hydrolysis activity"/>
    <property type="evidence" value="ECO:0007669"/>
    <property type="project" value="RHEA"/>
</dbReference>
<evidence type="ECO:0000256" key="3">
    <source>
        <dbReference type="ARBA" id="ARBA00022741"/>
    </source>
</evidence>
<proteinExistence type="inferred from homology"/>
<feature type="domain" description="UvrD-like helicase C-terminal" evidence="14">
    <location>
        <begin position="280"/>
        <end position="554"/>
    </location>
</feature>
<dbReference type="Gene3D" id="3.40.50.300">
    <property type="entry name" value="P-loop containing nucleotide triphosphate hydrolases"/>
    <property type="match status" value="2"/>
</dbReference>
<dbReference type="PANTHER" id="PTHR11070:SF64">
    <property type="entry name" value="ATP-DEPENDENT DNA HELICASE REP"/>
    <property type="match status" value="1"/>
</dbReference>
<dbReference type="CDD" id="cd17932">
    <property type="entry name" value="DEXQc_UvrD"/>
    <property type="match status" value="1"/>
</dbReference>
<comment type="caution">
    <text evidence="15">The sequence shown here is derived from an EMBL/GenBank/DDBJ whole genome shotgun (WGS) entry which is preliminary data.</text>
</comment>
<gene>
    <name evidence="11" type="primary">rep</name>
    <name evidence="15" type="ORF">FU658_08340</name>
</gene>
<dbReference type="InterPro" id="IPR027417">
    <property type="entry name" value="P-loop_NTPase"/>
</dbReference>
<dbReference type="HAMAP" id="MF_01920">
    <property type="entry name" value="Helicase_Rep"/>
    <property type="match status" value="1"/>
</dbReference>
<dbReference type="InterPro" id="IPR013986">
    <property type="entry name" value="DExx_box_DNA_helicase_dom_sf"/>
</dbReference>
<evidence type="ECO:0000256" key="6">
    <source>
        <dbReference type="ARBA" id="ARBA00022840"/>
    </source>
</evidence>
<feature type="binding site" evidence="11">
    <location>
        <position position="277"/>
    </location>
    <ligand>
        <name>ATP</name>
        <dbReference type="ChEBI" id="CHEBI:30616"/>
    </ligand>
</feature>
<feature type="binding site" evidence="12">
    <location>
        <begin position="23"/>
        <end position="30"/>
    </location>
    <ligand>
        <name>ATP</name>
        <dbReference type="ChEBI" id="CHEBI:30616"/>
    </ligand>
</feature>
<protein>
    <recommendedName>
        <fullName evidence="11">ATP-dependent DNA helicase Rep</fullName>
        <ecNumber evidence="11">5.6.2.4</ecNumber>
    </recommendedName>
    <alternativeName>
        <fullName evidence="11">DNA 3'-5' helicase Rep</fullName>
    </alternativeName>
</protein>
<dbReference type="EC" id="5.6.2.4" evidence="11"/>
<dbReference type="OrthoDB" id="9806690at2"/>
<dbReference type="GO" id="GO:0006260">
    <property type="term" value="P:DNA replication"/>
    <property type="evidence" value="ECO:0007669"/>
    <property type="project" value="UniProtKB-UniRule"/>
</dbReference>
<dbReference type="InterPro" id="IPR014017">
    <property type="entry name" value="DNA_helicase_UvrD-like_C"/>
</dbReference>
<dbReference type="Gene3D" id="1.10.10.160">
    <property type="match status" value="1"/>
</dbReference>
<comment type="function">
    <text evidence="11">Rep helicase is a single-stranded DNA-dependent ATPase involved in DNA replication; it can initiate unwinding at a nick in the DNA. It binds to the single-stranded DNA and acts in a progressive fashion along the DNA in the 3' to 5' direction.</text>
</comment>
<feature type="domain" description="UvrD-like helicase ATP-binding" evidence="13">
    <location>
        <begin position="2"/>
        <end position="279"/>
    </location>
</feature>
<sequence length="661" mass="73537">MQGLNTPQREAVLHVDSPLLVLAGAGSGKTRVITEKIAHLVRSGRHPARHIAAITFTNKAAREMRERVGKLLRGDDGEGLMVSTFHSMGLRFLQIEHERAGLRRGFSIFDTDDQTGLIRDLLPKGSKNDVVDGVRQLVSRAKNEALTPSQAAEAAQTAREREAADVYARYQQRLATFNAVDFDDLIRLPLDLLEANPELAEAWRERIRYLLVDECQDTNGAQYRLLRQLAGPRGAMTCVGDDDQSIYAWRGARPENLDQLAADYPDLRVIKLEQNYRCSRRILSAANRLIANNPHAHLKTLWSDHDEGPPIRVWACRTAEHEAERVAGEIAFRHQAEEVPWRDFAILFRGNHQSRPLEKALQLLRVPYHLTGGTAFLDRGEVKDALAWLRVLANPDDDAAFLRAIAAPRREVGATSLAKLAEMARHAGLPLSKAADSVALTKQLTPRAAAGLGEFTGILKRLREAARKVPPSVLVKQLIEHSGQLAALRAQCKDEASFQRRRANLDELAEWFEGPGEAPVGPGELAAQLALLSHADRGEPGEAVRLMSLHASKGLEFRYVFIVGVEDGNLPHEASLEEGQLEEERRLMYVGITRARQGLWLSHSAEVKRWGSLNKLAPSRFLDELPVEALHRDGADPERDEAHRRDRAKAQFASIAALFDD</sequence>
<dbReference type="PROSITE" id="PS51217">
    <property type="entry name" value="UVRD_HELICASE_CTER"/>
    <property type="match status" value="1"/>
</dbReference>
<evidence type="ECO:0000256" key="8">
    <source>
        <dbReference type="ARBA" id="ARBA00023235"/>
    </source>
</evidence>
<dbReference type="Pfam" id="PF00580">
    <property type="entry name" value="UvrD-helicase"/>
    <property type="match status" value="1"/>
</dbReference>
<comment type="similarity">
    <text evidence="1 11">Belongs to the helicase family. UvrD subfamily.</text>
</comment>
<dbReference type="CDD" id="cd18807">
    <property type="entry name" value="SF1_C_UvrD"/>
    <property type="match status" value="1"/>
</dbReference>
<dbReference type="PROSITE" id="PS51198">
    <property type="entry name" value="UVRD_HELICASE_ATP_BIND"/>
    <property type="match status" value="1"/>
</dbReference>
<evidence type="ECO:0000256" key="10">
    <source>
        <dbReference type="ARBA" id="ARBA00048988"/>
    </source>
</evidence>
<evidence type="ECO:0000256" key="4">
    <source>
        <dbReference type="ARBA" id="ARBA00022801"/>
    </source>
</evidence>
<evidence type="ECO:0000313" key="15">
    <source>
        <dbReference type="EMBL" id="TXK62247.1"/>
    </source>
</evidence>
<dbReference type="SUPFAM" id="SSF52540">
    <property type="entry name" value="P-loop containing nucleoside triphosphate hydrolases"/>
    <property type="match status" value="1"/>
</dbReference>
<evidence type="ECO:0000313" key="16">
    <source>
        <dbReference type="Proteomes" id="UP000321248"/>
    </source>
</evidence>
<keyword evidence="2 11" id="KW-0235">DNA replication</keyword>
<dbReference type="GO" id="GO:0003697">
    <property type="term" value="F:single-stranded DNA binding"/>
    <property type="evidence" value="ECO:0007669"/>
    <property type="project" value="UniProtKB-UniRule"/>
</dbReference>
<dbReference type="InterPro" id="IPR000212">
    <property type="entry name" value="DNA_helicase_UvrD/REP"/>
</dbReference>
<dbReference type="Proteomes" id="UP000321248">
    <property type="component" value="Unassembled WGS sequence"/>
</dbReference>
<dbReference type="GO" id="GO:0043138">
    <property type="term" value="F:3'-5' DNA helicase activity"/>
    <property type="evidence" value="ECO:0007669"/>
    <property type="project" value="UniProtKB-UniRule"/>
</dbReference>
<dbReference type="AlphaFoldDB" id="A0A5C8KPV3"/>
<reference evidence="15 16" key="1">
    <citation type="submission" date="2019-08" db="EMBL/GenBank/DDBJ databases">
        <authorList>
            <person name="Karlyshev A.V."/>
        </authorList>
    </citation>
    <scope>NUCLEOTIDE SEQUENCE [LARGE SCALE GENOMIC DNA]</scope>
    <source>
        <strain evidence="15 16">Alg18-2.2</strain>
    </source>
</reference>
<dbReference type="GO" id="GO:0000725">
    <property type="term" value="P:recombinational repair"/>
    <property type="evidence" value="ECO:0007669"/>
    <property type="project" value="TreeGrafter"/>
</dbReference>
<keyword evidence="5 11" id="KW-0347">Helicase</keyword>
<evidence type="ECO:0000259" key="14">
    <source>
        <dbReference type="PROSITE" id="PS51217"/>
    </source>
</evidence>
<dbReference type="Pfam" id="PF13361">
    <property type="entry name" value="UvrD_C"/>
    <property type="match status" value="1"/>
</dbReference>
<evidence type="ECO:0000256" key="12">
    <source>
        <dbReference type="PROSITE-ProRule" id="PRU00560"/>
    </source>
</evidence>
<dbReference type="GO" id="GO:0005829">
    <property type="term" value="C:cytosol"/>
    <property type="evidence" value="ECO:0007669"/>
    <property type="project" value="TreeGrafter"/>
</dbReference>
<evidence type="ECO:0000256" key="11">
    <source>
        <dbReference type="HAMAP-Rule" id="MF_01920"/>
    </source>
</evidence>
<dbReference type="RefSeq" id="WP_147891666.1">
    <property type="nucleotide sequence ID" value="NZ_VRTS01000005.1"/>
</dbReference>
<evidence type="ECO:0000259" key="13">
    <source>
        <dbReference type="PROSITE" id="PS51198"/>
    </source>
</evidence>
<comment type="catalytic activity">
    <reaction evidence="10 11">
        <text>ATP + H2O = ADP + phosphate + H(+)</text>
        <dbReference type="Rhea" id="RHEA:13065"/>
        <dbReference type="ChEBI" id="CHEBI:15377"/>
        <dbReference type="ChEBI" id="CHEBI:15378"/>
        <dbReference type="ChEBI" id="CHEBI:30616"/>
        <dbReference type="ChEBI" id="CHEBI:43474"/>
        <dbReference type="ChEBI" id="CHEBI:456216"/>
        <dbReference type="EC" id="5.6.2.4"/>
    </reaction>
</comment>
<evidence type="ECO:0000256" key="2">
    <source>
        <dbReference type="ARBA" id="ARBA00022705"/>
    </source>
</evidence>
<organism evidence="15 16">
    <name type="scientific">Alkalisalibacterium limincola</name>
    <dbReference type="NCBI Taxonomy" id="2699169"/>
    <lineage>
        <taxon>Bacteria</taxon>
        <taxon>Pseudomonadati</taxon>
        <taxon>Pseudomonadota</taxon>
        <taxon>Gammaproteobacteria</taxon>
        <taxon>Lysobacterales</taxon>
        <taxon>Lysobacteraceae</taxon>
        <taxon>Alkalisalibacterium</taxon>
    </lineage>
</organism>
<evidence type="ECO:0000256" key="7">
    <source>
        <dbReference type="ARBA" id="ARBA00023125"/>
    </source>
</evidence>
<dbReference type="EMBL" id="VRTS01000005">
    <property type="protein sequence ID" value="TXK62247.1"/>
    <property type="molecule type" value="Genomic_DNA"/>
</dbReference>
<dbReference type="GO" id="GO:0005524">
    <property type="term" value="F:ATP binding"/>
    <property type="evidence" value="ECO:0007669"/>
    <property type="project" value="UniProtKB-UniRule"/>
</dbReference>
<evidence type="ECO:0000256" key="9">
    <source>
        <dbReference type="ARBA" id="ARBA00034617"/>
    </source>
</evidence>
<accession>A0A5C8KPV3</accession>
<dbReference type="InterPro" id="IPR005752">
    <property type="entry name" value="Helicase_Rep"/>
</dbReference>